<accession>A0A448XES3</accession>
<evidence type="ECO:0000313" key="2">
    <source>
        <dbReference type="EMBL" id="VEL34935.1"/>
    </source>
</evidence>
<dbReference type="InterPro" id="IPR013632">
    <property type="entry name" value="Rad51_C"/>
</dbReference>
<proteinExistence type="predicted"/>
<dbReference type="InterPro" id="IPR027417">
    <property type="entry name" value="P-loop_NTPase"/>
</dbReference>
<gene>
    <name evidence="2" type="ORF">PXEA_LOCUS28375</name>
</gene>
<name>A0A448XES3_9PLAT</name>
<dbReference type="AlphaFoldDB" id="A0A448XES3"/>
<dbReference type="EMBL" id="CAAALY010248716">
    <property type="protein sequence ID" value="VEL34935.1"/>
    <property type="molecule type" value="Genomic_DNA"/>
</dbReference>
<evidence type="ECO:0000259" key="1">
    <source>
        <dbReference type="Pfam" id="PF08423"/>
    </source>
</evidence>
<keyword evidence="3" id="KW-1185">Reference proteome</keyword>
<evidence type="ECO:0000313" key="3">
    <source>
        <dbReference type="Proteomes" id="UP000784294"/>
    </source>
</evidence>
<sequence length="100" mass="10920">MLCLTAQLPAWLGGIGGESVFLDTEGNFMPQRIKQMANALILHCKRRMPATPQSSAPCPNSPTHVNLFSKGVILVAQGDHHDSMAMRDIDQTGIKLHLQN</sequence>
<dbReference type="Proteomes" id="UP000784294">
    <property type="component" value="Unassembled WGS sequence"/>
</dbReference>
<dbReference type="Gene3D" id="3.40.50.300">
    <property type="entry name" value="P-loop containing nucleotide triphosphate hydrolases"/>
    <property type="match status" value="1"/>
</dbReference>
<organism evidence="2 3">
    <name type="scientific">Protopolystoma xenopodis</name>
    <dbReference type="NCBI Taxonomy" id="117903"/>
    <lineage>
        <taxon>Eukaryota</taxon>
        <taxon>Metazoa</taxon>
        <taxon>Spiralia</taxon>
        <taxon>Lophotrochozoa</taxon>
        <taxon>Platyhelminthes</taxon>
        <taxon>Monogenea</taxon>
        <taxon>Polyopisthocotylea</taxon>
        <taxon>Polystomatidea</taxon>
        <taxon>Polystomatidae</taxon>
        <taxon>Protopolystoma</taxon>
    </lineage>
</organism>
<feature type="domain" description="Rad51-like C-terminal" evidence="1">
    <location>
        <begin position="2"/>
        <end position="43"/>
    </location>
</feature>
<reference evidence="2" key="1">
    <citation type="submission" date="2018-11" db="EMBL/GenBank/DDBJ databases">
        <authorList>
            <consortium name="Pathogen Informatics"/>
        </authorList>
    </citation>
    <scope>NUCLEOTIDE SEQUENCE</scope>
</reference>
<protein>
    <recommendedName>
        <fullName evidence="1">Rad51-like C-terminal domain-containing protein</fullName>
    </recommendedName>
</protein>
<dbReference type="Pfam" id="PF08423">
    <property type="entry name" value="Rad51"/>
    <property type="match status" value="1"/>
</dbReference>
<comment type="caution">
    <text evidence="2">The sequence shown here is derived from an EMBL/GenBank/DDBJ whole genome shotgun (WGS) entry which is preliminary data.</text>
</comment>
<dbReference type="OrthoDB" id="5957327at2759"/>